<dbReference type="EMBL" id="CAJNOQ010057465">
    <property type="protein sequence ID" value="CAF1664111.1"/>
    <property type="molecule type" value="Genomic_DNA"/>
</dbReference>
<dbReference type="Proteomes" id="UP000681722">
    <property type="component" value="Unassembled WGS sequence"/>
</dbReference>
<name>A0A816FP09_9BILA</name>
<dbReference type="OrthoDB" id="10030608at2759"/>
<evidence type="ECO:0000313" key="3">
    <source>
        <dbReference type="Proteomes" id="UP000663829"/>
    </source>
</evidence>
<evidence type="ECO:0000313" key="2">
    <source>
        <dbReference type="EMBL" id="CAF4619450.1"/>
    </source>
</evidence>
<accession>A0A816FP09</accession>
<gene>
    <name evidence="1" type="ORF">GPM918_LOCUS46085</name>
    <name evidence="2" type="ORF">SRO942_LOCUS49484</name>
</gene>
<dbReference type="EMBL" id="CAJOBC010133031">
    <property type="protein sequence ID" value="CAF4619450.1"/>
    <property type="molecule type" value="Genomic_DNA"/>
</dbReference>
<dbReference type="AlphaFoldDB" id="A0A816FP09"/>
<protein>
    <submittedName>
        <fullName evidence="1">Uncharacterized protein</fullName>
    </submittedName>
</protein>
<feature type="non-terminal residue" evidence="1">
    <location>
        <position position="1"/>
    </location>
</feature>
<sequence>CRFEIQSRRKRRNLESLRLASPTREERCVSELAEQICQVYIDQGTKAVKKFELPLDTMVDHYIVEDVLIACVFDTRTTGDKQIGASSIDVLLSEGASFLSPKNDTEYASYMKETTRIKEDALVEATAQIDMMILTTETTTFGI</sequence>
<comment type="caution">
    <text evidence="1">The sequence shown here is derived from an EMBL/GenBank/DDBJ whole genome shotgun (WGS) entry which is preliminary data.</text>
</comment>
<proteinExistence type="predicted"/>
<evidence type="ECO:0000313" key="1">
    <source>
        <dbReference type="EMBL" id="CAF1664111.1"/>
    </source>
</evidence>
<organism evidence="1 3">
    <name type="scientific">Didymodactylos carnosus</name>
    <dbReference type="NCBI Taxonomy" id="1234261"/>
    <lineage>
        <taxon>Eukaryota</taxon>
        <taxon>Metazoa</taxon>
        <taxon>Spiralia</taxon>
        <taxon>Gnathifera</taxon>
        <taxon>Rotifera</taxon>
        <taxon>Eurotatoria</taxon>
        <taxon>Bdelloidea</taxon>
        <taxon>Philodinida</taxon>
        <taxon>Philodinidae</taxon>
        <taxon>Didymodactylos</taxon>
    </lineage>
</organism>
<reference evidence="1" key="1">
    <citation type="submission" date="2021-02" db="EMBL/GenBank/DDBJ databases">
        <authorList>
            <person name="Nowell W R."/>
        </authorList>
    </citation>
    <scope>NUCLEOTIDE SEQUENCE</scope>
</reference>
<keyword evidence="3" id="KW-1185">Reference proteome</keyword>
<dbReference type="Proteomes" id="UP000663829">
    <property type="component" value="Unassembled WGS sequence"/>
</dbReference>